<evidence type="ECO:0000313" key="2">
    <source>
        <dbReference type="Proteomes" id="UP000249819"/>
    </source>
</evidence>
<dbReference type="RefSeq" id="WP_111592608.1">
    <property type="nucleotide sequence ID" value="NZ_QLMA01000004.1"/>
</dbReference>
<comment type="caution">
    <text evidence="1">The sequence shown here is derived from an EMBL/GenBank/DDBJ whole genome shotgun (WGS) entry which is preliminary data.</text>
</comment>
<reference evidence="1 2" key="1">
    <citation type="submission" date="2018-06" db="EMBL/GenBank/DDBJ databases">
        <title>Genomic Encyclopedia of Archaeal and Bacterial Type Strains, Phase II (KMG-II): from individual species to whole genera.</title>
        <authorList>
            <person name="Goeker M."/>
        </authorList>
    </citation>
    <scope>NUCLEOTIDE SEQUENCE [LARGE SCALE GENOMIC DNA]</scope>
    <source>
        <strain evidence="1 2">DSM 29821</strain>
    </source>
</reference>
<dbReference type="AlphaFoldDB" id="A0A327VYL2"/>
<keyword evidence="2" id="KW-1185">Reference proteome</keyword>
<protein>
    <recommendedName>
        <fullName evidence="3">PAS domain-containing protein</fullName>
    </recommendedName>
</protein>
<gene>
    <name evidence="1" type="ORF">CLV59_104284</name>
</gene>
<name>A0A327VYL2_9BACT</name>
<dbReference type="Proteomes" id="UP000249819">
    <property type="component" value="Unassembled WGS sequence"/>
</dbReference>
<evidence type="ECO:0008006" key="3">
    <source>
        <dbReference type="Google" id="ProtNLM"/>
    </source>
</evidence>
<sequence length="283" mass="32292">MTSWESKALSFINQTSRWDKDKHISSFLTFSINLLKNLFQTNITLQIEFEDESTARVKNASPTYLDDMVLDPEPIRKLLYSNGFKTIYWQSIPTAGHALKDLLQAFSSAIIIPLATEPTNSIILMGWSEPMTFNNSFQECVETIRLRLKEILTYSQQQQHFQKVASRYAAIMHTIPHALIFINNDGFSGWVNQPAAELLHLSGPGEQLPAILSDAMLQLRSKTTNAAEIYQEAMRLFSSQQNSITSWEWKFASPEEMSYNVTCLPVLSQQVSGRLWIFEKKQG</sequence>
<accession>A0A327VYL2</accession>
<dbReference type="OrthoDB" id="644804at2"/>
<evidence type="ECO:0000313" key="1">
    <source>
        <dbReference type="EMBL" id="RAJ82059.1"/>
    </source>
</evidence>
<dbReference type="EMBL" id="QLMA01000004">
    <property type="protein sequence ID" value="RAJ82059.1"/>
    <property type="molecule type" value="Genomic_DNA"/>
</dbReference>
<organism evidence="1 2">
    <name type="scientific">Chitinophaga dinghuensis</name>
    <dbReference type="NCBI Taxonomy" id="1539050"/>
    <lineage>
        <taxon>Bacteria</taxon>
        <taxon>Pseudomonadati</taxon>
        <taxon>Bacteroidota</taxon>
        <taxon>Chitinophagia</taxon>
        <taxon>Chitinophagales</taxon>
        <taxon>Chitinophagaceae</taxon>
        <taxon>Chitinophaga</taxon>
    </lineage>
</organism>
<proteinExistence type="predicted"/>